<accession>A0ABR7DE10</accession>
<sequence length="222" mass="25987">MNKRYMVLYGILIVCVLIMFGSYNSTYSFFAGICAVIALGMIFMKNIIRWIDNSKLINSNYINLRREPIYNEIICIGTFIMSSISNYKQQKYYQYYLEESQINNYFDYLNSLSRDERFINYLGLIIFVGLFIQIIAKIILKPRISSEGILLSDGEVIEFNEIKGVTLKQAFLKLSIKIELEMEKGNKTIYAKRKNYSEIMFILRTYCLGSIKEELISDKIKV</sequence>
<name>A0ABR7DE10_9CLOT</name>
<organism evidence="2 3">
    <name type="scientific">Clostridium hominis</name>
    <dbReference type="NCBI Taxonomy" id="2763036"/>
    <lineage>
        <taxon>Bacteria</taxon>
        <taxon>Bacillati</taxon>
        <taxon>Bacillota</taxon>
        <taxon>Clostridia</taxon>
        <taxon>Eubacteriales</taxon>
        <taxon>Clostridiaceae</taxon>
        <taxon>Clostridium</taxon>
    </lineage>
</organism>
<feature type="transmembrane region" description="Helical" evidence="1">
    <location>
        <begin position="118"/>
        <end position="140"/>
    </location>
</feature>
<dbReference type="RefSeq" id="WP_186860303.1">
    <property type="nucleotide sequence ID" value="NZ_JACOOO010000025.1"/>
</dbReference>
<dbReference type="EMBL" id="JACOOO010000025">
    <property type="protein sequence ID" value="MBC5629654.1"/>
    <property type="molecule type" value="Genomic_DNA"/>
</dbReference>
<keyword evidence="3" id="KW-1185">Reference proteome</keyword>
<feature type="transmembrane region" description="Helical" evidence="1">
    <location>
        <begin position="69"/>
        <end position="87"/>
    </location>
</feature>
<keyword evidence="1" id="KW-0472">Membrane</keyword>
<protein>
    <submittedName>
        <fullName evidence="2">Uncharacterized protein</fullName>
    </submittedName>
</protein>
<evidence type="ECO:0000256" key="1">
    <source>
        <dbReference type="SAM" id="Phobius"/>
    </source>
</evidence>
<dbReference type="Proteomes" id="UP000596929">
    <property type="component" value="Unassembled WGS sequence"/>
</dbReference>
<feature type="transmembrane region" description="Helical" evidence="1">
    <location>
        <begin position="7"/>
        <end position="23"/>
    </location>
</feature>
<gene>
    <name evidence="2" type="ORF">H8S20_12210</name>
</gene>
<evidence type="ECO:0000313" key="3">
    <source>
        <dbReference type="Proteomes" id="UP000596929"/>
    </source>
</evidence>
<proteinExistence type="predicted"/>
<evidence type="ECO:0000313" key="2">
    <source>
        <dbReference type="EMBL" id="MBC5629654.1"/>
    </source>
</evidence>
<comment type="caution">
    <text evidence="2">The sequence shown here is derived from an EMBL/GenBank/DDBJ whole genome shotgun (WGS) entry which is preliminary data.</text>
</comment>
<keyword evidence="1" id="KW-0812">Transmembrane</keyword>
<feature type="transmembrane region" description="Helical" evidence="1">
    <location>
        <begin position="29"/>
        <end position="48"/>
    </location>
</feature>
<reference evidence="2 3" key="1">
    <citation type="submission" date="2020-08" db="EMBL/GenBank/DDBJ databases">
        <title>Genome public.</title>
        <authorList>
            <person name="Liu C."/>
            <person name="Sun Q."/>
        </authorList>
    </citation>
    <scope>NUCLEOTIDE SEQUENCE [LARGE SCALE GENOMIC DNA]</scope>
    <source>
        <strain evidence="2 3">NSJ-6</strain>
    </source>
</reference>
<keyword evidence="1" id="KW-1133">Transmembrane helix</keyword>